<proteinExistence type="predicted"/>
<evidence type="ECO:0000256" key="5">
    <source>
        <dbReference type="ARBA" id="ARBA00022679"/>
    </source>
</evidence>
<sequence>MGNIVGNRFRPQNEKESNRTQNLLLKRISKSEEPERSGGKSVPVKEKIILRVDDRGPHSQVLIGWVFRLGIKRVVVCKEGKGSISAPNHFLPGGFSLSFLSPQEILKNKSKLSEGKGKVLIISYSLNSAYQLIKGGLGVKELNIGGLHYRKGKKRLLDFVHFGKRDILILEKIISLGVRIFAQENLDGPRYNLKPPLRIDI</sequence>
<evidence type="ECO:0000256" key="4">
    <source>
        <dbReference type="ARBA" id="ARBA00022597"/>
    </source>
</evidence>
<evidence type="ECO:0000256" key="7">
    <source>
        <dbReference type="ARBA" id="ARBA00022777"/>
    </source>
</evidence>
<keyword evidence="2" id="KW-0813">Transport</keyword>
<dbReference type="EMBL" id="DTMQ01000036">
    <property type="protein sequence ID" value="HGE99447.1"/>
    <property type="molecule type" value="Genomic_DNA"/>
</dbReference>
<evidence type="ECO:0000259" key="9">
    <source>
        <dbReference type="PROSITE" id="PS51101"/>
    </source>
</evidence>
<feature type="domain" description="PTS EIIB type-4" evidence="9">
    <location>
        <begin position="43"/>
        <end position="201"/>
    </location>
</feature>
<comment type="subcellular location">
    <subcellularLocation>
        <location evidence="1">Cytoplasm</location>
    </subcellularLocation>
</comment>
<feature type="region of interest" description="Disordered" evidence="8">
    <location>
        <begin position="1"/>
        <end position="21"/>
    </location>
</feature>
<evidence type="ECO:0000256" key="3">
    <source>
        <dbReference type="ARBA" id="ARBA00022490"/>
    </source>
</evidence>
<dbReference type="InterPro" id="IPR036667">
    <property type="entry name" value="PTS_IIB_sorbose-sp_sf"/>
</dbReference>
<dbReference type="InterPro" id="IPR004720">
    <property type="entry name" value="PTS_IIB_sorbose-sp"/>
</dbReference>
<dbReference type="Gene3D" id="3.40.35.10">
    <property type="entry name" value="Phosphotransferase system, sorbose subfamily IIB component"/>
    <property type="match status" value="1"/>
</dbReference>
<comment type="caution">
    <text evidence="10">The sequence shown here is derived from an EMBL/GenBank/DDBJ whole genome shotgun (WGS) entry which is preliminary data.</text>
</comment>
<dbReference type="GO" id="GO:0009401">
    <property type="term" value="P:phosphoenolpyruvate-dependent sugar phosphotransferase system"/>
    <property type="evidence" value="ECO:0007669"/>
    <property type="project" value="UniProtKB-KW"/>
</dbReference>
<accession>A0A7C3UZF8</accession>
<dbReference type="GO" id="GO:0005737">
    <property type="term" value="C:cytoplasm"/>
    <property type="evidence" value="ECO:0007669"/>
    <property type="project" value="UniProtKB-SubCell"/>
</dbReference>
<gene>
    <name evidence="10" type="ORF">ENX07_05180</name>
</gene>
<dbReference type="SUPFAM" id="SSF52728">
    <property type="entry name" value="PTS IIb component"/>
    <property type="match status" value="1"/>
</dbReference>
<dbReference type="GO" id="GO:0008982">
    <property type="term" value="F:protein-N(PI)-phosphohistidine-sugar phosphotransferase activity"/>
    <property type="evidence" value="ECO:0007669"/>
    <property type="project" value="InterPro"/>
</dbReference>
<reference evidence="10" key="1">
    <citation type="journal article" date="2020" name="mSystems">
        <title>Genome- and Community-Level Interaction Insights into Carbon Utilization and Element Cycling Functions of Hydrothermarchaeota in Hydrothermal Sediment.</title>
        <authorList>
            <person name="Zhou Z."/>
            <person name="Liu Y."/>
            <person name="Xu W."/>
            <person name="Pan J."/>
            <person name="Luo Z.H."/>
            <person name="Li M."/>
        </authorList>
    </citation>
    <scope>NUCLEOTIDE SEQUENCE [LARGE SCALE GENOMIC DNA]</scope>
    <source>
        <strain evidence="10">SpSt-906</strain>
    </source>
</reference>
<organism evidence="10">
    <name type="scientific">candidate division WOR-3 bacterium</name>
    <dbReference type="NCBI Taxonomy" id="2052148"/>
    <lineage>
        <taxon>Bacteria</taxon>
        <taxon>Bacteria division WOR-3</taxon>
    </lineage>
</organism>
<protein>
    <recommendedName>
        <fullName evidence="9">PTS EIIB type-4 domain-containing protein</fullName>
    </recommendedName>
</protein>
<evidence type="ECO:0000313" key="10">
    <source>
        <dbReference type="EMBL" id="HGE99447.1"/>
    </source>
</evidence>
<keyword evidence="4" id="KW-0762">Sugar transport</keyword>
<dbReference type="GO" id="GO:0016301">
    <property type="term" value="F:kinase activity"/>
    <property type="evidence" value="ECO:0007669"/>
    <property type="project" value="UniProtKB-KW"/>
</dbReference>
<evidence type="ECO:0000256" key="1">
    <source>
        <dbReference type="ARBA" id="ARBA00004496"/>
    </source>
</evidence>
<dbReference type="PROSITE" id="PS51101">
    <property type="entry name" value="PTS_EIIB_TYPE_4"/>
    <property type="match status" value="1"/>
</dbReference>
<evidence type="ECO:0000256" key="2">
    <source>
        <dbReference type="ARBA" id="ARBA00022448"/>
    </source>
</evidence>
<keyword evidence="5" id="KW-0808">Transferase</keyword>
<keyword evidence="7" id="KW-0418">Kinase</keyword>
<name>A0A7C3UZF8_UNCW3</name>
<dbReference type="Pfam" id="PF03830">
    <property type="entry name" value="PTSIIB_sorb"/>
    <property type="match status" value="1"/>
</dbReference>
<evidence type="ECO:0000256" key="8">
    <source>
        <dbReference type="SAM" id="MobiDB-lite"/>
    </source>
</evidence>
<keyword evidence="6" id="KW-0598">Phosphotransferase system</keyword>
<dbReference type="AlphaFoldDB" id="A0A7C3UZF8"/>
<evidence type="ECO:0000256" key="6">
    <source>
        <dbReference type="ARBA" id="ARBA00022683"/>
    </source>
</evidence>
<keyword evidence="3" id="KW-0963">Cytoplasm</keyword>